<proteinExistence type="inferred from homology"/>
<evidence type="ECO:0000256" key="2">
    <source>
        <dbReference type="ARBA" id="ARBA00022679"/>
    </source>
</evidence>
<dbReference type="PANTHER" id="PTHR21087:SF16">
    <property type="entry name" value="SHIKIMATE KINASE 1, CHLOROPLASTIC"/>
    <property type="match status" value="1"/>
</dbReference>
<feature type="binding site" evidence="7">
    <location>
        <position position="35"/>
    </location>
    <ligand>
        <name>substrate</name>
    </ligand>
</feature>
<dbReference type="SUPFAM" id="SSF52540">
    <property type="entry name" value="P-loop containing nucleoside triphosphate hydrolases"/>
    <property type="match status" value="1"/>
</dbReference>
<comment type="similarity">
    <text evidence="7">Belongs to the shikimate kinase family.</text>
</comment>
<keyword evidence="9" id="KW-1185">Reference proteome</keyword>
<comment type="subcellular location">
    <subcellularLocation>
        <location evidence="7">Cytoplasm</location>
    </subcellularLocation>
</comment>
<dbReference type="OrthoDB" id="9800332at2"/>
<comment type="pathway">
    <text evidence="7">Metabolic intermediate biosynthesis; chorismate biosynthesis; chorismate from D-erythrose 4-phosphate and phosphoenolpyruvate: step 5/7.</text>
</comment>
<dbReference type="CDD" id="cd00464">
    <property type="entry name" value="SK"/>
    <property type="match status" value="1"/>
</dbReference>
<accession>A0A315ZHA9</accession>
<comment type="cofactor">
    <cofactor evidence="7">
        <name>Mg(2+)</name>
        <dbReference type="ChEBI" id="CHEBI:18420"/>
    </cofactor>
    <text evidence="7">Binds 1 Mg(2+) ion per subunit.</text>
</comment>
<dbReference type="PANTHER" id="PTHR21087">
    <property type="entry name" value="SHIKIMATE KINASE"/>
    <property type="match status" value="1"/>
</dbReference>
<keyword evidence="7" id="KW-0460">Magnesium</keyword>
<keyword evidence="4 7" id="KW-0418">Kinase</keyword>
<keyword evidence="2 7" id="KW-0808">Transferase</keyword>
<keyword evidence="1 7" id="KW-0028">Amino-acid biosynthesis</keyword>
<comment type="caution">
    <text evidence="7">Lacks conserved residue(s) required for the propagation of feature annotation.</text>
</comment>
<dbReference type="GO" id="GO:0008652">
    <property type="term" value="P:amino acid biosynthetic process"/>
    <property type="evidence" value="ECO:0007669"/>
    <property type="project" value="UniProtKB-KW"/>
</dbReference>
<evidence type="ECO:0000256" key="3">
    <source>
        <dbReference type="ARBA" id="ARBA00022741"/>
    </source>
</evidence>
<dbReference type="GO" id="GO:0009073">
    <property type="term" value="P:aromatic amino acid family biosynthetic process"/>
    <property type="evidence" value="ECO:0007669"/>
    <property type="project" value="UniProtKB-KW"/>
</dbReference>
<evidence type="ECO:0000256" key="4">
    <source>
        <dbReference type="ARBA" id="ARBA00022777"/>
    </source>
</evidence>
<keyword evidence="7" id="KW-0963">Cytoplasm</keyword>
<sequence>MSKRRIYLVGMPGCGKSTLGKALAEKLNYTFVDLDTEIENVENRTIPQIFETEGEDYFRKVEQKVLHDNLVDNAVIATGGGAPCFFDNMDFIKNNGISIFIDADIEQLAERVLSQKGTRPLLSHAEDLLTVSKSLEEKYNARLPFYTKSDFRLFVKDKSVEKLAEEVHQWLNRDI</sequence>
<keyword evidence="5 7" id="KW-0067">ATP-binding</keyword>
<feature type="binding site" evidence="7">
    <location>
        <position position="17"/>
    </location>
    <ligand>
        <name>Mg(2+)</name>
        <dbReference type="ChEBI" id="CHEBI:18420"/>
    </ligand>
</feature>
<dbReference type="UniPathway" id="UPA00053">
    <property type="reaction ID" value="UER00088"/>
</dbReference>
<dbReference type="PRINTS" id="PR01100">
    <property type="entry name" value="SHIKIMTKNASE"/>
</dbReference>
<comment type="caution">
    <text evidence="8">The sequence shown here is derived from an EMBL/GenBank/DDBJ whole genome shotgun (WGS) entry which is preliminary data.</text>
</comment>
<feature type="binding site" evidence="7">
    <location>
        <begin position="13"/>
        <end position="18"/>
    </location>
    <ligand>
        <name>ATP</name>
        <dbReference type="ChEBI" id="CHEBI:30616"/>
    </ligand>
</feature>
<dbReference type="Proteomes" id="UP000245535">
    <property type="component" value="Unassembled WGS sequence"/>
</dbReference>
<dbReference type="GO" id="GO:0000287">
    <property type="term" value="F:magnesium ion binding"/>
    <property type="evidence" value="ECO:0007669"/>
    <property type="project" value="UniProtKB-UniRule"/>
</dbReference>
<evidence type="ECO:0000256" key="1">
    <source>
        <dbReference type="ARBA" id="ARBA00022605"/>
    </source>
</evidence>
<keyword evidence="6 7" id="KW-0057">Aromatic amino acid biosynthesis</keyword>
<evidence type="ECO:0000313" key="8">
    <source>
        <dbReference type="EMBL" id="PWJ44104.1"/>
    </source>
</evidence>
<dbReference type="InterPro" id="IPR000623">
    <property type="entry name" value="Shikimate_kinase/TSH1"/>
</dbReference>
<dbReference type="AlphaFoldDB" id="A0A315ZHA9"/>
<dbReference type="GO" id="GO:0004765">
    <property type="term" value="F:shikimate kinase activity"/>
    <property type="evidence" value="ECO:0007669"/>
    <property type="project" value="UniProtKB-UniRule"/>
</dbReference>
<reference evidence="8 9" key="1">
    <citation type="submission" date="2018-03" db="EMBL/GenBank/DDBJ databases">
        <title>Genomic Encyclopedia of Archaeal and Bacterial Type Strains, Phase II (KMG-II): from individual species to whole genera.</title>
        <authorList>
            <person name="Goeker M."/>
        </authorList>
    </citation>
    <scope>NUCLEOTIDE SEQUENCE [LARGE SCALE GENOMIC DNA]</scope>
    <source>
        <strain evidence="8 9">DSM 28229</strain>
    </source>
</reference>
<comment type="subunit">
    <text evidence="7">Monomer.</text>
</comment>
<evidence type="ECO:0000313" key="9">
    <source>
        <dbReference type="Proteomes" id="UP000245535"/>
    </source>
</evidence>
<organism evidence="8 9">
    <name type="scientific">Sediminitomix flava</name>
    <dbReference type="NCBI Taxonomy" id="379075"/>
    <lineage>
        <taxon>Bacteria</taxon>
        <taxon>Pseudomonadati</taxon>
        <taxon>Bacteroidota</taxon>
        <taxon>Cytophagia</taxon>
        <taxon>Cytophagales</taxon>
        <taxon>Flammeovirgaceae</taxon>
        <taxon>Sediminitomix</taxon>
    </lineage>
</organism>
<dbReference type="EC" id="2.7.1.71" evidence="7"/>
<dbReference type="HAMAP" id="MF_00109">
    <property type="entry name" value="Shikimate_kinase"/>
    <property type="match status" value="1"/>
</dbReference>
<comment type="catalytic activity">
    <reaction evidence="7">
        <text>shikimate + ATP = 3-phosphoshikimate + ADP + H(+)</text>
        <dbReference type="Rhea" id="RHEA:13121"/>
        <dbReference type="ChEBI" id="CHEBI:15378"/>
        <dbReference type="ChEBI" id="CHEBI:30616"/>
        <dbReference type="ChEBI" id="CHEBI:36208"/>
        <dbReference type="ChEBI" id="CHEBI:145989"/>
        <dbReference type="ChEBI" id="CHEBI:456216"/>
        <dbReference type="EC" id="2.7.1.71"/>
    </reaction>
</comment>
<dbReference type="EMBL" id="QGDO01000001">
    <property type="protein sequence ID" value="PWJ44104.1"/>
    <property type="molecule type" value="Genomic_DNA"/>
</dbReference>
<dbReference type="GO" id="GO:0009423">
    <property type="term" value="P:chorismate biosynthetic process"/>
    <property type="evidence" value="ECO:0007669"/>
    <property type="project" value="UniProtKB-UniRule"/>
</dbReference>
<gene>
    <name evidence="7" type="primary">aroK</name>
    <name evidence="8" type="ORF">BC781_101454</name>
</gene>
<dbReference type="GO" id="GO:0005524">
    <property type="term" value="F:ATP binding"/>
    <property type="evidence" value="ECO:0007669"/>
    <property type="project" value="UniProtKB-UniRule"/>
</dbReference>
<dbReference type="Pfam" id="PF01202">
    <property type="entry name" value="SKI"/>
    <property type="match status" value="1"/>
</dbReference>
<feature type="binding site" evidence="7">
    <location>
        <position position="80"/>
    </location>
    <ligand>
        <name>substrate</name>
    </ligand>
</feature>
<evidence type="ECO:0000256" key="6">
    <source>
        <dbReference type="ARBA" id="ARBA00023141"/>
    </source>
</evidence>
<comment type="function">
    <text evidence="7">Catalyzes the specific phosphorylation of the 3-hydroxyl group of shikimic acid using ATP as a cosubstrate.</text>
</comment>
<dbReference type="InterPro" id="IPR027417">
    <property type="entry name" value="P-loop_NTPase"/>
</dbReference>
<evidence type="ECO:0000256" key="7">
    <source>
        <dbReference type="HAMAP-Rule" id="MF_00109"/>
    </source>
</evidence>
<evidence type="ECO:0000256" key="5">
    <source>
        <dbReference type="ARBA" id="ARBA00022840"/>
    </source>
</evidence>
<keyword evidence="3 7" id="KW-0547">Nucleotide-binding</keyword>
<feature type="binding site" evidence="7">
    <location>
        <position position="59"/>
    </location>
    <ligand>
        <name>substrate</name>
    </ligand>
</feature>
<feature type="binding site" evidence="7">
    <location>
        <position position="119"/>
    </location>
    <ligand>
        <name>ATP</name>
        <dbReference type="ChEBI" id="CHEBI:30616"/>
    </ligand>
</feature>
<name>A0A315ZHA9_SEDFL</name>
<dbReference type="GO" id="GO:0005829">
    <property type="term" value="C:cytosol"/>
    <property type="evidence" value="ECO:0007669"/>
    <property type="project" value="TreeGrafter"/>
</dbReference>
<dbReference type="Gene3D" id="3.40.50.300">
    <property type="entry name" value="P-loop containing nucleotide triphosphate hydrolases"/>
    <property type="match status" value="1"/>
</dbReference>
<keyword evidence="7" id="KW-0479">Metal-binding</keyword>
<feature type="binding site" evidence="7">
    <location>
        <position position="142"/>
    </location>
    <ligand>
        <name>substrate</name>
    </ligand>
</feature>
<dbReference type="InterPro" id="IPR031322">
    <property type="entry name" value="Shikimate/glucono_kinase"/>
</dbReference>
<dbReference type="RefSeq" id="WP_109615622.1">
    <property type="nucleotide sequence ID" value="NZ_QGDO01000001.1"/>
</dbReference>
<protein>
    <recommendedName>
        <fullName evidence="7">Shikimate kinase</fullName>
        <shortName evidence="7">SK</shortName>
        <ecNumber evidence="7">2.7.1.71</ecNumber>
    </recommendedName>
</protein>